<protein>
    <submittedName>
        <fullName evidence="2">Uncharacterized protein</fullName>
    </submittedName>
</protein>
<dbReference type="HOGENOM" id="CLU_2880941_0_0_11"/>
<proteinExistence type="predicted"/>
<organism evidence="2 3">
    <name type="scientific">Modestobacter italicus (strain DSM 44449 / CECT 9708 / BC 501)</name>
    <dbReference type="NCBI Taxonomy" id="2732864"/>
    <lineage>
        <taxon>Bacteria</taxon>
        <taxon>Bacillati</taxon>
        <taxon>Actinomycetota</taxon>
        <taxon>Actinomycetes</taxon>
        <taxon>Geodermatophilales</taxon>
        <taxon>Geodermatophilaceae</taxon>
        <taxon>Modestobacter</taxon>
    </lineage>
</organism>
<evidence type="ECO:0000313" key="2">
    <source>
        <dbReference type="EMBL" id="CCH87983.1"/>
    </source>
</evidence>
<gene>
    <name evidence="2" type="ordered locus">MODMU_2554</name>
</gene>
<evidence type="ECO:0000313" key="3">
    <source>
        <dbReference type="Proteomes" id="UP000006461"/>
    </source>
</evidence>
<dbReference type="EMBL" id="FO203431">
    <property type="protein sequence ID" value="CCH87983.1"/>
    <property type="molecule type" value="Genomic_DNA"/>
</dbReference>
<accession>I4EX70</accession>
<sequence length="63" mass="6887">MELVGPVGQPSEMAGGATDPMVTLKIIALRVLTRGRQPSWVNRTRLGTRRRRSTPAATARTRS</sequence>
<dbReference type="KEGG" id="mmar:MODMU_2554"/>
<feature type="region of interest" description="Disordered" evidence="1">
    <location>
        <begin position="44"/>
        <end position="63"/>
    </location>
</feature>
<evidence type="ECO:0000256" key="1">
    <source>
        <dbReference type="SAM" id="MobiDB-lite"/>
    </source>
</evidence>
<dbReference type="STRING" id="477641.MODMU_2554"/>
<name>I4EX70_MODI5</name>
<keyword evidence="3" id="KW-1185">Reference proteome</keyword>
<feature type="compositionally biased region" description="Low complexity" evidence="1">
    <location>
        <begin position="54"/>
        <end position="63"/>
    </location>
</feature>
<dbReference type="Proteomes" id="UP000006461">
    <property type="component" value="Chromosome"/>
</dbReference>
<dbReference type="AlphaFoldDB" id="I4EX70"/>
<reference evidence="2 3" key="1">
    <citation type="journal article" date="2012" name="J. Bacteriol.">
        <title>Genome Sequence of Radiation-Resistant Modestobacter marinus Strain BC501, a Representative Actinobacterium That Thrives on Calcareous Stone Surfaces.</title>
        <authorList>
            <person name="Normand P."/>
            <person name="Gury J."/>
            <person name="Pujic P."/>
            <person name="Chouaia B."/>
            <person name="Crotti E."/>
            <person name="Brusetti L."/>
            <person name="Daffonchio D."/>
            <person name="Vacherie B."/>
            <person name="Barbe V."/>
            <person name="Medigue C."/>
            <person name="Calteau A."/>
            <person name="Ghodhbane-Gtari F."/>
            <person name="Essoussi I."/>
            <person name="Nouioui I."/>
            <person name="Abbassi-Ghozzi I."/>
            <person name="Gtari M."/>
        </authorList>
    </citation>
    <scope>NUCLEOTIDE SEQUENCE [LARGE SCALE GENOMIC DNA]</scope>
    <source>
        <strain evidence="3">BC 501</strain>
    </source>
</reference>